<accession>A0ABS1BG70</accession>
<comment type="caution">
    <text evidence="3">The sequence shown here is derived from an EMBL/GenBank/DDBJ whole genome shotgun (WGS) entry which is preliminary data.</text>
</comment>
<evidence type="ECO:0000256" key="1">
    <source>
        <dbReference type="SAM" id="MobiDB-lite"/>
    </source>
</evidence>
<name>A0ABS1BG70_9SPHI</name>
<proteinExistence type="predicted"/>
<evidence type="ECO:0000313" key="4">
    <source>
        <dbReference type="Proteomes" id="UP000660024"/>
    </source>
</evidence>
<gene>
    <name evidence="3" type="ORF">I5M32_02725</name>
</gene>
<dbReference type="EMBL" id="JAEHFY010000003">
    <property type="protein sequence ID" value="MBK0381862.1"/>
    <property type="molecule type" value="Genomic_DNA"/>
</dbReference>
<feature type="chain" id="PRO_5045991246" evidence="2">
    <location>
        <begin position="16"/>
        <end position="49"/>
    </location>
</feature>
<feature type="compositionally biased region" description="Basic and acidic residues" evidence="1">
    <location>
        <begin position="40"/>
        <end position="49"/>
    </location>
</feature>
<feature type="signal peptide" evidence="2">
    <location>
        <begin position="1"/>
        <end position="15"/>
    </location>
</feature>
<protein>
    <submittedName>
        <fullName evidence="3">Uncharacterized protein</fullName>
    </submittedName>
</protein>
<dbReference type="Proteomes" id="UP000660024">
    <property type="component" value="Unassembled WGS sequence"/>
</dbReference>
<evidence type="ECO:0000313" key="3">
    <source>
        <dbReference type="EMBL" id="MBK0381862.1"/>
    </source>
</evidence>
<dbReference type="PROSITE" id="PS51257">
    <property type="entry name" value="PROKAR_LIPOPROTEIN"/>
    <property type="match status" value="1"/>
</dbReference>
<feature type="region of interest" description="Disordered" evidence="1">
    <location>
        <begin position="23"/>
        <end position="49"/>
    </location>
</feature>
<keyword evidence="2" id="KW-0732">Signal</keyword>
<reference evidence="3 4" key="1">
    <citation type="submission" date="2020-12" db="EMBL/GenBank/DDBJ databases">
        <title>Bacterial novel species Pedobacter sp. SD-b isolated from soil.</title>
        <authorList>
            <person name="Jung H.-Y."/>
        </authorList>
    </citation>
    <scope>NUCLEOTIDE SEQUENCE [LARGE SCALE GENOMIC DNA]</scope>
    <source>
        <strain evidence="3 4">SD-b</strain>
    </source>
</reference>
<dbReference type="RefSeq" id="WP_200584647.1">
    <property type="nucleotide sequence ID" value="NZ_JAEHFY010000003.1"/>
</dbReference>
<evidence type="ECO:0000256" key="2">
    <source>
        <dbReference type="SAM" id="SignalP"/>
    </source>
</evidence>
<keyword evidence="4" id="KW-1185">Reference proteome</keyword>
<sequence length="49" mass="5275">MKKILIALVLVSAMAATSCKKDNELTPAKANKVQTMDGSLPKKDLGTWD</sequence>
<organism evidence="3 4">
    <name type="scientific">Pedobacter segetis</name>
    <dbReference type="NCBI Taxonomy" id="2793069"/>
    <lineage>
        <taxon>Bacteria</taxon>
        <taxon>Pseudomonadati</taxon>
        <taxon>Bacteroidota</taxon>
        <taxon>Sphingobacteriia</taxon>
        <taxon>Sphingobacteriales</taxon>
        <taxon>Sphingobacteriaceae</taxon>
        <taxon>Pedobacter</taxon>
    </lineage>
</organism>